<proteinExistence type="predicted"/>
<dbReference type="InterPro" id="IPR013783">
    <property type="entry name" value="Ig-like_fold"/>
</dbReference>
<keyword evidence="9" id="KW-0677">Repeat</keyword>
<gene>
    <name evidence="26" type="ORF">QR680_007326</name>
</gene>
<keyword evidence="3" id="KW-0597">Phosphoprotein</keyword>
<dbReference type="InterPro" id="IPR008266">
    <property type="entry name" value="Tyr_kinase_AS"/>
</dbReference>
<dbReference type="Gene3D" id="3.80.20.20">
    <property type="entry name" value="Receptor L-domain"/>
    <property type="match status" value="2"/>
</dbReference>
<keyword evidence="6 21" id="KW-0812">Transmembrane</keyword>
<dbReference type="InterPro" id="IPR036941">
    <property type="entry name" value="Rcpt_L-dom_sf"/>
</dbReference>
<feature type="domain" description="4Fe-4S ferredoxin-type" evidence="25">
    <location>
        <begin position="319"/>
        <end position="351"/>
    </location>
</feature>
<evidence type="ECO:0000256" key="19">
    <source>
        <dbReference type="ARBA" id="ARBA00051243"/>
    </source>
</evidence>
<evidence type="ECO:0000256" key="20">
    <source>
        <dbReference type="PROSITE-ProRule" id="PRU10141"/>
    </source>
</evidence>
<feature type="transmembrane region" description="Helical" evidence="21">
    <location>
        <begin position="865"/>
        <end position="889"/>
    </location>
</feature>
<evidence type="ECO:0000313" key="27">
    <source>
        <dbReference type="Proteomes" id="UP001175271"/>
    </source>
</evidence>
<keyword evidence="15" id="KW-0829">Tyrosine-protein kinase</keyword>
<dbReference type="GO" id="GO:0005524">
    <property type="term" value="F:ATP binding"/>
    <property type="evidence" value="ECO:0007669"/>
    <property type="project" value="UniProtKB-UniRule"/>
</dbReference>
<name>A0AA39IFC7_9BILA</name>
<keyword evidence="7" id="KW-0479">Metal-binding</keyword>
<dbReference type="InterPro" id="IPR006211">
    <property type="entry name" value="Furin-like_Cys-rich_dom"/>
</dbReference>
<keyword evidence="17" id="KW-0325">Glycoprotein</keyword>
<dbReference type="InterPro" id="IPR036116">
    <property type="entry name" value="FN3_sf"/>
</dbReference>
<dbReference type="CDD" id="cd19941">
    <property type="entry name" value="TIL"/>
    <property type="match status" value="1"/>
</dbReference>
<organism evidence="26 27">
    <name type="scientific">Steinernema hermaphroditum</name>
    <dbReference type="NCBI Taxonomy" id="289476"/>
    <lineage>
        <taxon>Eukaryota</taxon>
        <taxon>Metazoa</taxon>
        <taxon>Ecdysozoa</taxon>
        <taxon>Nematoda</taxon>
        <taxon>Chromadorea</taxon>
        <taxon>Rhabditida</taxon>
        <taxon>Tylenchina</taxon>
        <taxon>Panagrolaimomorpha</taxon>
        <taxon>Strongyloidoidea</taxon>
        <taxon>Steinernematidae</taxon>
        <taxon>Steinernema</taxon>
    </lineage>
</organism>
<sequence>MHAAHRRNFFAPTTLPFLFLVTISLAEEVREKRCGSVHIRTQKSTFFRSFTKDDDLMCTVIEGDLSITIFRDADYSRYVFPHLREITGYLLIYNYVGLTSLQETFPVLRVIGGENLVMNYALVLYRNPDLEDAAFENLTLIKNGGVWITENPKLCDTRHINWSLFTNLRTAPIRIDEEEILKKCRSEPCREYERGTCARNNGRISCWTQKSCQKRCMHARYENQTIGPGCDPTGKPCHYLCVGGCSRTNDPGACFSCRKVLRNNVCADRCPDGQFELQNRRCISRQECYALAPIRMKEATLYWKILGDRCHFECPQGTEQSEHDPNQCVKCDGSCLRMCDADYTINTLSDARDMRECDVVSGNLVIDLGVNMLSHELLRDAFSRISEVRGYFMIRFSNAFTNFDVFGNLHRIGGKTLYRDRYALAVFENYNLRKAAFPRSIDIRNGSVMFHNNRLLCYREIVKFLGRARLKEEVSEFDVSSLSNGEKALCVKPNLKVMVDKIFSNGFVVVFPNFNATDTDHRDFLGHQIFYKAATDRKARLSYEEEEACDSSWNMEFVPPMLEDEDRSAFVGESGQVLPNTLYAFYVKTRMTKGQHQNVSISPIFYVKTLFAEPTAPVGLKAISTEPAEMEITWSPPLAPNGEITHYVLKWRIERPKEEKIYDYCYFHELTETKFSFAAGLEEVDSEANATCPAIPGCCNCGDGKASQPVLTLDSFVESESSKMENQIQNLVFIDRKRRKRQIIQAIIDLHGPEGRLREEGNATRTFDAIRNMTEMYEVDPIATEGFVNVTGTQLTLKNLYHFTNYRITIEYCVTAAEFEDNQGAFTKNFALEGDWYLEIRTVTTFGVSGPSRAIVVHFPTNSLIFVWIGLSVALVLVCASVAAVVILYKTRHRMAAFDCPYPEFYAYEAYKPDDWELDMDQFVTDKKIGQGSFGDVYLFKTKVPLKSHTGHEFTKCAGKVLKLKPTQMQSKYERDKFLAEGSMMKTFNATFVVKLYGIVSKCNPPMVVMEYMDRGNLRDYLRICRPKVEGLIHMKKPAKKHLLWAAQIADGMSYLHSMSFCHRDLAARNILVSEEETVKIGDFGLSRELGMHDYYRPDSARQLPIRWMAPEALQDGTSTVQSDVWSYSIVLYEILTYGSIPYVGFANDEVKRRVVSKRLAIELPGEVPREWEALVKACAQHDADERPTFPQIIKYLKNKLKDEQFERDSFVVNNEFSAVKPYPFRKFEGINQLREDQIPPSLNLKRLFPHRNPDELDRRASSWEHLESTYLECETDNLLGDMAALMYDNIYLKSYRDQRKRKHIVIVLLVVLLIMILIGILIALVVILSNWENENAAVLNNEHGESLRFVVFTSLPWDSHSTASLAECDPSTDAQQLRPPRQVRKRRALTSYYETTQAVPAQEVIAVSIAESLDLAAIFRSDTIGTVYNATFVDDEFDEALHIVPKEKYIIEKNALRDMFIFSDGVVVFWNISPMEREQILRNLERYSGGQYSEKMATEETDSMAFELMDNGRTRISNDTVMLNVAQHDGRQRSHHCTLERYAFSHGFAASVKLAIWESQLNDYAEPLAQTTKDLTRGVIPWRRKEALKKTGEFAALRHSINLNTCLLNDDFYWERPELETHYKQALRYFAVASRLRKVNNRLDYCEEIVRLIDNMLSHRHASTLEWMIIILIVIEVFFDVWHFLDKSPKPVVVVPAESSTSD</sequence>
<evidence type="ECO:0000256" key="3">
    <source>
        <dbReference type="ARBA" id="ARBA00022553"/>
    </source>
</evidence>
<dbReference type="PRINTS" id="PR00109">
    <property type="entry name" value="TYRKINASE"/>
</dbReference>
<dbReference type="PROSITE" id="PS50853">
    <property type="entry name" value="FN3"/>
    <property type="match status" value="1"/>
</dbReference>
<feature type="signal peptide" evidence="22">
    <location>
        <begin position="1"/>
        <end position="26"/>
    </location>
</feature>
<dbReference type="CDD" id="cd00063">
    <property type="entry name" value="FN3"/>
    <property type="match status" value="1"/>
</dbReference>
<evidence type="ECO:0000256" key="1">
    <source>
        <dbReference type="ARBA" id="ARBA00004479"/>
    </source>
</evidence>
<keyword evidence="13 21" id="KW-1133">Transmembrane helix</keyword>
<dbReference type="GO" id="GO:0046872">
    <property type="term" value="F:metal ion binding"/>
    <property type="evidence" value="ECO:0007669"/>
    <property type="project" value="UniProtKB-KW"/>
</dbReference>
<dbReference type="SUPFAM" id="SSF49265">
    <property type="entry name" value="Fibronectin type III"/>
    <property type="match status" value="1"/>
</dbReference>
<dbReference type="InterPro" id="IPR017896">
    <property type="entry name" value="4Fe4S_Fe-S-bd"/>
</dbReference>
<feature type="transmembrane region" description="Helical" evidence="21">
    <location>
        <begin position="1305"/>
        <end position="1332"/>
    </location>
</feature>
<dbReference type="InterPro" id="IPR050122">
    <property type="entry name" value="RTK"/>
</dbReference>
<dbReference type="InterPro" id="IPR017441">
    <property type="entry name" value="Protein_kinase_ATP_BS"/>
</dbReference>
<dbReference type="GO" id="GO:0042593">
    <property type="term" value="P:glucose homeostasis"/>
    <property type="evidence" value="ECO:0007669"/>
    <property type="project" value="TreeGrafter"/>
</dbReference>
<evidence type="ECO:0000256" key="5">
    <source>
        <dbReference type="ARBA" id="ARBA00022685"/>
    </source>
</evidence>
<keyword evidence="27" id="KW-1185">Reference proteome</keyword>
<dbReference type="InterPro" id="IPR000719">
    <property type="entry name" value="Prot_kinase_dom"/>
</dbReference>
<keyword evidence="5" id="KW-0165">Cleavage on pair of basic residues</keyword>
<dbReference type="SUPFAM" id="SSF56112">
    <property type="entry name" value="Protein kinase-like (PK-like)"/>
    <property type="match status" value="1"/>
</dbReference>
<keyword evidence="4" id="KW-0808">Transferase</keyword>
<keyword evidence="10 20" id="KW-0547">Nucleotide-binding</keyword>
<evidence type="ECO:0000256" key="17">
    <source>
        <dbReference type="ARBA" id="ARBA00023180"/>
    </source>
</evidence>
<dbReference type="Gene3D" id="2.10.220.10">
    <property type="entry name" value="Hormone Receptor, Insulin-like Growth Factor Receptor 1, Chain A, domain 2"/>
    <property type="match status" value="1"/>
</dbReference>
<evidence type="ECO:0000256" key="15">
    <source>
        <dbReference type="ARBA" id="ARBA00023137"/>
    </source>
</evidence>
<evidence type="ECO:0000256" key="13">
    <source>
        <dbReference type="ARBA" id="ARBA00022989"/>
    </source>
</evidence>
<comment type="catalytic activity">
    <reaction evidence="19">
        <text>L-tyrosyl-[protein] + ATP = O-phospho-L-tyrosyl-[protein] + ADP + H(+)</text>
        <dbReference type="Rhea" id="RHEA:10596"/>
        <dbReference type="Rhea" id="RHEA-COMP:10136"/>
        <dbReference type="Rhea" id="RHEA-COMP:20101"/>
        <dbReference type="ChEBI" id="CHEBI:15378"/>
        <dbReference type="ChEBI" id="CHEBI:30616"/>
        <dbReference type="ChEBI" id="CHEBI:46858"/>
        <dbReference type="ChEBI" id="CHEBI:61978"/>
        <dbReference type="ChEBI" id="CHEBI:456216"/>
        <dbReference type="EC" id="2.7.10.1"/>
    </reaction>
</comment>
<evidence type="ECO:0000259" key="24">
    <source>
        <dbReference type="PROSITE" id="PS50853"/>
    </source>
</evidence>
<dbReference type="InterPro" id="IPR009030">
    <property type="entry name" value="Growth_fac_rcpt_cys_sf"/>
</dbReference>
<feature type="binding site" evidence="20">
    <location>
        <position position="960"/>
    </location>
    <ligand>
        <name>ATP</name>
        <dbReference type="ChEBI" id="CHEBI:30616"/>
    </ligand>
</feature>
<keyword evidence="16" id="KW-0675">Receptor</keyword>
<dbReference type="EMBL" id="JAUCMV010000001">
    <property type="protein sequence ID" value="KAK0422037.1"/>
    <property type="molecule type" value="Genomic_DNA"/>
</dbReference>
<evidence type="ECO:0000313" key="26">
    <source>
        <dbReference type="EMBL" id="KAK0422037.1"/>
    </source>
</evidence>
<evidence type="ECO:0000256" key="18">
    <source>
        <dbReference type="ARBA" id="ARBA00023211"/>
    </source>
</evidence>
<dbReference type="PROSITE" id="PS50011">
    <property type="entry name" value="PROTEIN_KINASE_DOM"/>
    <property type="match status" value="1"/>
</dbReference>
<dbReference type="InterPro" id="IPR001245">
    <property type="entry name" value="Ser-Thr/Tyr_kinase_cat_dom"/>
</dbReference>
<comment type="subcellular location">
    <subcellularLocation>
        <location evidence="1">Membrane</location>
        <topology evidence="1">Single-pass type I membrane protein</topology>
    </subcellularLocation>
</comment>
<evidence type="ECO:0000256" key="14">
    <source>
        <dbReference type="ARBA" id="ARBA00023136"/>
    </source>
</evidence>
<keyword evidence="8 22" id="KW-0732">Signal</keyword>
<evidence type="ECO:0000256" key="22">
    <source>
        <dbReference type="SAM" id="SignalP"/>
    </source>
</evidence>
<evidence type="ECO:0000256" key="10">
    <source>
        <dbReference type="ARBA" id="ARBA00022741"/>
    </source>
</evidence>
<dbReference type="GO" id="GO:0043560">
    <property type="term" value="F:insulin receptor substrate binding"/>
    <property type="evidence" value="ECO:0007669"/>
    <property type="project" value="TreeGrafter"/>
</dbReference>
<dbReference type="SUPFAM" id="SSF57184">
    <property type="entry name" value="Growth factor receptor domain"/>
    <property type="match status" value="1"/>
</dbReference>
<reference evidence="26" key="1">
    <citation type="submission" date="2023-06" db="EMBL/GenBank/DDBJ databases">
        <title>Genomic analysis of the entomopathogenic nematode Steinernema hermaphroditum.</title>
        <authorList>
            <person name="Schwarz E.M."/>
            <person name="Heppert J.K."/>
            <person name="Baniya A."/>
            <person name="Schwartz H.T."/>
            <person name="Tan C.-H."/>
            <person name="Antoshechkin I."/>
            <person name="Sternberg P.W."/>
            <person name="Goodrich-Blair H."/>
            <person name="Dillman A.R."/>
        </authorList>
    </citation>
    <scope>NUCLEOTIDE SEQUENCE</scope>
    <source>
        <strain evidence="26">PS9179</strain>
        <tissue evidence="26">Whole animal</tissue>
    </source>
</reference>
<evidence type="ECO:0000256" key="21">
    <source>
        <dbReference type="SAM" id="Phobius"/>
    </source>
</evidence>
<dbReference type="GO" id="GO:0030424">
    <property type="term" value="C:axon"/>
    <property type="evidence" value="ECO:0007669"/>
    <property type="project" value="TreeGrafter"/>
</dbReference>
<dbReference type="PROSITE" id="PS00107">
    <property type="entry name" value="PROTEIN_KINASE_ATP"/>
    <property type="match status" value="1"/>
</dbReference>
<dbReference type="SUPFAM" id="SSF52058">
    <property type="entry name" value="L domain-like"/>
    <property type="match status" value="2"/>
</dbReference>
<feature type="domain" description="Fibronectin type-III" evidence="24">
    <location>
        <begin position="616"/>
        <end position="719"/>
    </location>
</feature>
<evidence type="ECO:0000256" key="16">
    <source>
        <dbReference type="ARBA" id="ARBA00023170"/>
    </source>
</evidence>
<comment type="caution">
    <text evidence="26">The sequence shown here is derived from an EMBL/GenBank/DDBJ whole genome shotgun (WGS) entry which is preliminary data.</text>
</comment>
<keyword evidence="18" id="KW-0464">Manganese</keyword>
<evidence type="ECO:0000256" key="11">
    <source>
        <dbReference type="ARBA" id="ARBA00022777"/>
    </source>
</evidence>
<evidence type="ECO:0000259" key="23">
    <source>
        <dbReference type="PROSITE" id="PS50011"/>
    </source>
</evidence>
<dbReference type="Gene3D" id="2.60.40.10">
    <property type="entry name" value="Immunoglobulins"/>
    <property type="match status" value="2"/>
</dbReference>
<dbReference type="InterPro" id="IPR011009">
    <property type="entry name" value="Kinase-like_dom_sf"/>
</dbReference>
<dbReference type="GO" id="GO:0005899">
    <property type="term" value="C:insulin receptor complex"/>
    <property type="evidence" value="ECO:0007669"/>
    <property type="project" value="TreeGrafter"/>
</dbReference>
<evidence type="ECO:0000256" key="9">
    <source>
        <dbReference type="ARBA" id="ARBA00022737"/>
    </source>
</evidence>
<dbReference type="SMART" id="SM00219">
    <property type="entry name" value="TyrKc"/>
    <property type="match status" value="1"/>
</dbReference>
<dbReference type="GO" id="GO:0043410">
    <property type="term" value="P:positive regulation of MAPK cascade"/>
    <property type="evidence" value="ECO:0007669"/>
    <property type="project" value="TreeGrafter"/>
</dbReference>
<dbReference type="PROSITE" id="PS51379">
    <property type="entry name" value="4FE4S_FER_2"/>
    <property type="match status" value="1"/>
</dbReference>
<dbReference type="InterPro" id="IPR000494">
    <property type="entry name" value="Rcpt_L-dom"/>
</dbReference>
<dbReference type="EC" id="2.7.10.1" evidence="2"/>
<feature type="domain" description="Protein kinase" evidence="23">
    <location>
        <begin position="923"/>
        <end position="1212"/>
    </location>
</feature>
<dbReference type="PROSITE" id="PS00109">
    <property type="entry name" value="PROTEIN_KINASE_TYR"/>
    <property type="match status" value="1"/>
</dbReference>
<keyword evidence="14 21" id="KW-0472">Membrane</keyword>
<evidence type="ECO:0000256" key="7">
    <source>
        <dbReference type="ARBA" id="ARBA00022723"/>
    </source>
</evidence>
<evidence type="ECO:0000256" key="2">
    <source>
        <dbReference type="ARBA" id="ARBA00011902"/>
    </source>
</evidence>
<accession>A0AA39IFC7</accession>
<dbReference type="Pfam" id="PF00757">
    <property type="entry name" value="Furin-like"/>
    <property type="match status" value="1"/>
</dbReference>
<evidence type="ECO:0000256" key="4">
    <source>
        <dbReference type="ARBA" id="ARBA00022679"/>
    </source>
</evidence>
<dbReference type="InterPro" id="IPR003734">
    <property type="entry name" value="DUF155"/>
</dbReference>
<protein>
    <recommendedName>
        <fullName evidence="2">receptor protein-tyrosine kinase</fullName>
        <ecNumber evidence="2">2.7.10.1</ecNumber>
    </recommendedName>
</protein>
<keyword evidence="11" id="KW-0418">Kinase</keyword>
<dbReference type="Proteomes" id="UP001175271">
    <property type="component" value="Unassembled WGS sequence"/>
</dbReference>
<dbReference type="GO" id="GO:0051897">
    <property type="term" value="P:positive regulation of phosphatidylinositol 3-kinase/protein kinase B signal transduction"/>
    <property type="evidence" value="ECO:0007669"/>
    <property type="project" value="TreeGrafter"/>
</dbReference>
<dbReference type="Gene3D" id="1.10.510.10">
    <property type="entry name" value="Transferase(Phosphotransferase) domain 1"/>
    <property type="match status" value="1"/>
</dbReference>
<evidence type="ECO:0000256" key="8">
    <source>
        <dbReference type="ARBA" id="ARBA00022729"/>
    </source>
</evidence>
<evidence type="ECO:0000256" key="6">
    <source>
        <dbReference type="ARBA" id="ARBA00022692"/>
    </source>
</evidence>
<dbReference type="Gene3D" id="3.30.200.20">
    <property type="entry name" value="Phosphorylase Kinase, domain 1"/>
    <property type="match status" value="1"/>
</dbReference>
<keyword evidence="12 20" id="KW-0067">ATP-binding</keyword>
<dbReference type="PANTHER" id="PTHR24416">
    <property type="entry name" value="TYROSINE-PROTEIN KINASE RECEPTOR"/>
    <property type="match status" value="1"/>
</dbReference>
<dbReference type="Pfam" id="PF02582">
    <property type="entry name" value="DUF155"/>
    <property type="match status" value="1"/>
</dbReference>
<dbReference type="InterPro" id="IPR020635">
    <property type="entry name" value="Tyr_kinase_cat_dom"/>
</dbReference>
<dbReference type="Pfam" id="PF01030">
    <property type="entry name" value="Recep_L_domain"/>
    <property type="match status" value="2"/>
</dbReference>
<evidence type="ECO:0000259" key="25">
    <source>
        <dbReference type="PROSITE" id="PS51379"/>
    </source>
</evidence>
<dbReference type="GO" id="GO:0005009">
    <property type="term" value="F:insulin receptor activity"/>
    <property type="evidence" value="ECO:0007669"/>
    <property type="project" value="TreeGrafter"/>
</dbReference>
<dbReference type="Pfam" id="PF07714">
    <property type="entry name" value="PK_Tyr_Ser-Thr"/>
    <property type="match status" value="1"/>
</dbReference>
<dbReference type="InterPro" id="IPR003961">
    <property type="entry name" value="FN3_dom"/>
</dbReference>
<dbReference type="PANTHER" id="PTHR24416:SF525">
    <property type="entry name" value="INSULIN-LIKE RECEPTOR"/>
    <property type="match status" value="1"/>
</dbReference>
<evidence type="ECO:0000256" key="12">
    <source>
        <dbReference type="ARBA" id="ARBA00022840"/>
    </source>
</evidence>
<feature type="chain" id="PRO_5041200020" description="receptor protein-tyrosine kinase" evidence="22">
    <location>
        <begin position="27"/>
        <end position="1704"/>
    </location>
</feature>